<evidence type="ECO:0000256" key="2">
    <source>
        <dbReference type="SAM" id="Phobius"/>
    </source>
</evidence>
<evidence type="ECO:0000313" key="3">
    <source>
        <dbReference type="EMBL" id="NJJ03243.1"/>
    </source>
</evidence>
<evidence type="ECO:0008006" key="5">
    <source>
        <dbReference type="Google" id="ProtNLM"/>
    </source>
</evidence>
<accession>A0AAP7CC69</accession>
<feature type="compositionally biased region" description="Pro residues" evidence="1">
    <location>
        <begin position="193"/>
        <end position="203"/>
    </location>
</feature>
<dbReference type="RefSeq" id="WP_167615868.1">
    <property type="nucleotide sequence ID" value="NZ_JAAUVV010000003.1"/>
</dbReference>
<keyword evidence="2" id="KW-1133">Transmembrane helix</keyword>
<keyword evidence="2" id="KW-0472">Membrane</keyword>
<evidence type="ECO:0000313" key="4">
    <source>
        <dbReference type="Proteomes" id="UP000591626"/>
    </source>
</evidence>
<dbReference type="AlphaFoldDB" id="A0AAP7CC69"/>
<organism evidence="3 4">
    <name type="scientific">Corynebacterium coyleae</name>
    <dbReference type="NCBI Taxonomy" id="53374"/>
    <lineage>
        <taxon>Bacteria</taxon>
        <taxon>Bacillati</taxon>
        <taxon>Actinomycetota</taxon>
        <taxon>Actinomycetes</taxon>
        <taxon>Mycobacteriales</taxon>
        <taxon>Corynebacteriaceae</taxon>
        <taxon>Corynebacterium</taxon>
    </lineage>
</organism>
<reference evidence="3 4" key="1">
    <citation type="submission" date="2020-03" db="EMBL/GenBank/DDBJ databases">
        <title>Draft genome sequences of bacterial isolates from the female urobiome.</title>
        <authorList>
            <person name="Miller-Ensminger T."/>
            <person name="Wolfe A.J."/>
            <person name="Putonti C."/>
        </authorList>
    </citation>
    <scope>NUCLEOTIDE SEQUENCE [LARGE SCALE GENOMIC DNA]</scope>
    <source>
        <strain evidence="3 4">UMB8490</strain>
    </source>
</reference>
<feature type="compositionally biased region" description="Low complexity" evidence="1">
    <location>
        <begin position="233"/>
        <end position="244"/>
    </location>
</feature>
<name>A0AAP7CC69_9CORY</name>
<feature type="region of interest" description="Disordered" evidence="1">
    <location>
        <begin position="185"/>
        <end position="297"/>
    </location>
</feature>
<comment type="caution">
    <text evidence="3">The sequence shown here is derived from an EMBL/GenBank/DDBJ whole genome shotgun (WGS) entry which is preliminary data.</text>
</comment>
<dbReference type="EMBL" id="JAAUVV010000003">
    <property type="protein sequence ID" value="NJJ03243.1"/>
    <property type="molecule type" value="Genomic_DNA"/>
</dbReference>
<protein>
    <recommendedName>
        <fullName evidence="5">Anti-sigma-D factor RsdA sigma factor binding region domain-containing protein</fullName>
    </recommendedName>
</protein>
<evidence type="ECO:0000256" key="1">
    <source>
        <dbReference type="SAM" id="MobiDB-lite"/>
    </source>
</evidence>
<dbReference type="Proteomes" id="UP000591626">
    <property type="component" value="Unassembled WGS sequence"/>
</dbReference>
<gene>
    <name evidence="3" type="ORF">HC138_02495</name>
</gene>
<keyword evidence="2" id="KW-0812">Transmembrane</keyword>
<proteinExistence type="predicted"/>
<sequence>MTRDFGGGDFGEECVRDDAFLDALSSGVDPSDGSDPLAAALLGLKQDVDRPMPAAPTVIPVAPVAPVASLDDARARRRTANPWIAGVVGAAAASVAIVGTGAAVYGTQSSANETTMVELATTLDELEAANQSGDMEAARSLLEQARGLMAGIKMREARNGEDVVQPAPRTVTETTTVVEVHEVEVPPSVQQPAPAPEQNPVPAPENAQPTAGAPAPGSDAVAPSNGSLPPRQPQEQPRPTVVEPSDSREQTPIPGDQPPARPTVRDNVPSNPVDSASRYAATPAPVVPGGAGSSENF</sequence>
<feature type="transmembrane region" description="Helical" evidence="2">
    <location>
        <begin position="83"/>
        <end position="106"/>
    </location>
</feature>